<proteinExistence type="predicted"/>
<organism evidence="2 3">
    <name type="scientific">Actinoplanes couchii</name>
    <dbReference type="NCBI Taxonomy" id="403638"/>
    <lineage>
        <taxon>Bacteria</taxon>
        <taxon>Bacillati</taxon>
        <taxon>Actinomycetota</taxon>
        <taxon>Actinomycetes</taxon>
        <taxon>Micromonosporales</taxon>
        <taxon>Micromonosporaceae</taxon>
        <taxon>Actinoplanes</taxon>
    </lineage>
</organism>
<dbReference type="InterPro" id="IPR017927">
    <property type="entry name" value="FAD-bd_FR_type"/>
</dbReference>
<dbReference type="Gene3D" id="2.40.30.10">
    <property type="entry name" value="Translation factors"/>
    <property type="match status" value="1"/>
</dbReference>
<comment type="caution">
    <text evidence="2">The sequence shown here is derived from an EMBL/GenBank/DDBJ whole genome shotgun (WGS) entry which is preliminary data.</text>
</comment>
<dbReference type="EMBL" id="BOMG01000118">
    <property type="protein sequence ID" value="GID61071.1"/>
    <property type="molecule type" value="Genomic_DNA"/>
</dbReference>
<name>A0ABQ3XRD5_9ACTN</name>
<reference evidence="2 3" key="1">
    <citation type="submission" date="2021-01" db="EMBL/GenBank/DDBJ databases">
        <title>Whole genome shotgun sequence of Actinoplanes couchii NBRC 106145.</title>
        <authorList>
            <person name="Komaki H."/>
            <person name="Tamura T."/>
        </authorList>
    </citation>
    <scope>NUCLEOTIDE SEQUENCE [LARGE SCALE GENOMIC DNA]</scope>
    <source>
        <strain evidence="2 3">NBRC 106145</strain>
    </source>
</reference>
<dbReference type="InterPro" id="IPR039374">
    <property type="entry name" value="SIP_fam"/>
</dbReference>
<dbReference type="InterPro" id="IPR039261">
    <property type="entry name" value="FNR_nucleotide-bd"/>
</dbReference>
<dbReference type="Proteomes" id="UP000612282">
    <property type="component" value="Unassembled WGS sequence"/>
</dbReference>
<dbReference type="InterPro" id="IPR007037">
    <property type="entry name" value="SIP_rossman_dom"/>
</dbReference>
<dbReference type="Pfam" id="PF08021">
    <property type="entry name" value="FAD_binding_9"/>
    <property type="match status" value="1"/>
</dbReference>
<feature type="domain" description="FAD-binding FR-type" evidence="1">
    <location>
        <begin position="11"/>
        <end position="147"/>
    </location>
</feature>
<dbReference type="InterPro" id="IPR017938">
    <property type="entry name" value="Riboflavin_synthase-like_b-brl"/>
</dbReference>
<dbReference type="PANTHER" id="PTHR30157">
    <property type="entry name" value="FERRIC REDUCTASE, NADPH-DEPENDENT"/>
    <property type="match status" value="1"/>
</dbReference>
<dbReference type="Pfam" id="PF04954">
    <property type="entry name" value="SIP"/>
    <property type="match status" value="1"/>
</dbReference>
<dbReference type="Gene3D" id="3.40.50.80">
    <property type="entry name" value="Nucleotide-binding domain of ferredoxin-NADP reductase (FNR) module"/>
    <property type="match status" value="1"/>
</dbReference>
<dbReference type="RefSeq" id="WP_203808673.1">
    <property type="nucleotide sequence ID" value="NZ_BAAAQE010000094.1"/>
</dbReference>
<keyword evidence="3" id="KW-1185">Reference proteome</keyword>
<dbReference type="PANTHER" id="PTHR30157:SF0">
    <property type="entry name" value="NADPH-DEPENDENT FERRIC-CHELATE REDUCTASE"/>
    <property type="match status" value="1"/>
</dbReference>
<evidence type="ECO:0000313" key="2">
    <source>
        <dbReference type="EMBL" id="GID61071.1"/>
    </source>
</evidence>
<accession>A0ABQ3XRD5</accession>
<dbReference type="PROSITE" id="PS51384">
    <property type="entry name" value="FAD_FR"/>
    <property type="match status" value="1"/>
</dbReference>
<evidence type="ECO:0000259" key="1">
    <source>
        <dbReference type="PROSITE" id="PS51384"/>
    </source>
</evidence>
<protein>
    <submittedName>
        <fullName evidence="2">Siderophore-interacting protein</fullName>
    </submittedName>
</protein>
<dbReference type="CDD" id="cd06193">
    <property type="entry name" value="siderophore_interacting"/>
    <property type="match status" value="1"/>
</dbReference>
<evidence type="ECO:0000313" key="3">
    <source>
        <dbReference type="Proteomes" id="UP000612282"/>
    </source>
</evidence>
<dbReference type="SUPFAM" id="SSF63380">
    <property type="entry name" value="Riboflavin synthase domain-like"/>
    <property type="match status" value="1"/>
</dbReference>
<dbReference type="InterPro" id="IPR013113">
    <property type="entry name" value="SIP_FAD-bd"/>
</dbReference>
<gene>
    <name evidence="2" type="ORF">Aco03nite_094750</name>
</gene>
<sequence length="262" mass="28132">MIPKVRLPAERRMTTLEVRAVTPLSDSFVRLTLGGPELKSLVVTGGDQAVRLFFPRPGQPGLRMPTRDSEAGLAQTILWPKSTRPYVRNMTVRAVRPEVDELDIEIAVHGDTPMSTWVRSARPGDPAGIWDMGATYDPPPAGSWQLLVADETALPAVAAILEGASPGLRGEAFVEVPYASDVRPDLVAPPGVTVRWFPRDGGAGALDALRAATLPGGPFTAWTAGESKLATGVRRHLVNDRGVAKRDIAFIGYWRVGRSSPG</sequence>